<keyword evidence="5" id="KW-0997">Cell inner membrane</keyword>
<evidence type="ECO:0000256" key="9">
    <source>
        <dbReference type="ARBA" id="ARBA00023244"/>
    </source>
</evidence>
<keyword evidence="7 10" id="KW-1133">Transmembrane helix</keyword>
<name>A0ABQ5XN86_9GAMM</name>
<comment type="function">
    <text evidence="1">Involved in a late step of protoheme IX synthesis.</text>
</comment>
<comment type="caution">
    <text evidence="12">The sequence shown here is derived from an EMBL/GenBank/DDBJ whole genome shotgun (WGS) entry which is preliminary data.</text>
</comment>
<keyword evidence="13" id="KW-1185">Reference proteome</keyword>
<dbReference type="InterPro" id="IPR005254">
    <property type="entry name" value="Heme_biosyn_assoc_TPR_pro"/>
</dbReference>
<keyword evidence="8 10" id="KW-0472">Membrane</keyword>
<reference evidence="13" key="1">
    <citation type="journal article" date="2019" name="Int. J. Syst. Evol. Microbiol.">
        <title>The Global Catalogue of Microorganisms (GCM) 10K type strain sequencing project: providing services to taxonomists for standard genome sequencing and annotation.</title>
        <authorList>
            <consortium name="The Broad Institute Genomics Platform"/>
            <consortium name="The Broad Institute Genome Sequencing Center for Infectious Disease"/>
            <person name="Wu L."/>
            <person name="Ma J."/>
        </authorList>
    </citation>
    <scope>NUCLEOTIDE SEQUENCE [LARGE SCALE GENOMIC DNA]</scope>
    <source>
        <strain evidence="13">NBRC 111980</strain>
    </source>
</reference>
<gene>
    <name evidence="12" type="ORF">GCM10007901_08140</name>
</gene>
<evidence type="ECO:0000313" key="12">
    <source>
        <dbReference type="EMBL" id="GLQ91864.1"/>
    </source>
</evidence>
<protein>
    <recommendedName>
        <fullName evidence="11">HemY N-terminal domain-containing protein</fullName>
    </recommendedName>
</protein>
<dbReference type="InterPro" id="IPR019734">
    <property type="entry name" value="TPR_rpt"/>
</dbReference>
<evidence type="ECO:0000256" key="5">
    <source>
        <dbReference type="ARBA" id="ARBA00022519"/>
    </source>
</evidence>
<evidence type="ECO:0000259" key="11">
    <source>
        <dbReference type="Pfam" id="PF07219"/>
    </source>
</evidence>
<accession>A0ABQ5XN86</accession>
<dbReference type="RefSeq" id="WP_284319613.1">
    <property type="nucleotide sequence ID" value="NZ_BSOB01000006.1"/>
</dbReference>
<evidence type="ECO:0000256" key="2">
    <source>
        <dbReference type="ARBA" id="ARBA00004429"/>
    </source>
</evidence>
<evidence type="ECO:0000313" key="13">
    <source>
        <dbReference type="Proteomes" id="UP001156670"/>
    </source>
</evidence>
<dbReference type="SUPFAM" id="SSF48452">
    <property type="entry name" value="TPR-like"/>
    <property type="match status" value="1"/>
</dbReference>
<keyword evidence="4" id="KW-1003">Cell membrane</keyword>
<dbReference type="Gene3D" id="1.25.40.10">
    <property type="entry name" value="Tetratricopeptide repeat domain"/>
    <property type="match status" value="2"/>
</dbReference>
<keyword evidence="6 10" id="KW-0812">Transmembrane</keyword>
<sequence length="419" mass="45776">MKVWRWILALVIVSALAAFGWHWVTEDPGYMLIRFRGINVQTSLLAAVFILLLAWAVLGVAWRVVRWPFGAFSRRHRRLSRQRLADGLVALMEGRHGDAERDLHRASRLDALRGPALLAAAEAASRRGEHVRALEALNQASQVAPRAARVLRARVLRRDGKSAEALALLTPEGDSGNLSPGGWRELVLAALAAGDTRRARSALEPLQKSGVMSARAYSALETQVLVASIQAAGDGAVLNTLWSQLPKAQRRAPAVIDAYARKAASYGLVLPAMDEVESALRREWSPQLVETYGLLAGDDLEARMRRAEGWLDAHPNDPSLLLTLGRMSVRLNLWAKARPYLERSLALAPNASAWEALGDTYTGLGDAALAQRCYRNAIALVRGDVTEPLPEGGLVGGRLDTRPIAIEERDVHGVPRLKE</sequence>
<dbReference type="InterPro" id="IPR010817">
    <property type="entry name" value="HemY_N"/>
</dbReference>
<dbReference type="Proteomes" id="UP001156670">
    <property type="component" value="Unassembled WGS sequence"/>
</dbReference>
<dbReference type="EMBL" id="BSOB01000006">
    <property type="protein sequence ID" value="GLQ91864.1"/>
    <property type="molecule type" value="Genomic_DNA"/>
</dbReference>
<evidence type="ECO:0000256" key="6">
    <source>
        <dbReference type="ARBA" id="ARBA00022692"/>
    </source>
</evidence>
<dbReference type="NCBIfam" id="TIGR00540">
    <property type="entry name" value="TPR_hemY_coli"/>
    <property type="match status" value="1"/>
</dbReference>
<evidence type="ECO:0000256" key="10">
    <source>
        <dbReference type="SAM" id="Phobius"/>
    </source>
</evidence>
<evidence type="ECO:0000256" key="4">
    <source>
        <dbReference type="ARBA" id="ARBA00022475"/>
    </source>
</evidence>
<dbReference type="Pfam" id="PF07219">
    <property type="entry name" value="HemY_N"/>
    <property type="match status" value="1"/>
</dbReference>
<comment type="subcellular location">
    <subcellularLocation>
        <location evidence="2">Cell inner membrane</location>
        <topology evidence="2">Multi-pass membrane protein</topology>
    </subcellularLocation>
</comment>
<evidence type="ECO:0000256" key="7">
    <source>
        <dbReference type="ARBA" id="ARBA00022989"/>
    </source>
</evidence>
<proteinExistence type="predicted"/>
<comment type="pathway">
    <text evidence="3">Porphyrin-containing compound metabolism; protoheme biosynthesis.</text>
</comment>
<evidence type="ECO:0000256" key="3">
    <source>
        <dbReference type="ARBA" id="ARBA00004744"/>
    </source>
</evidence>
<feature type="domain" description="HemY N-terminal" evidence="11">
    <location>
        <begin position="29"/>
        <end position="128"/>
    </location>
</feature>
<dbReference type="SMART" id="SM00028">
    <property type="entry name" value="TPR"/>
    <property type="match status" value="4"/>
</dbReference>
<evidence type="ECO:0000256" key="8">
    <source>
        <dbReference type="ARBA" id="ARBA00023136"/>
    </source>
</evidence>
<evidence type="ECO:0000256" key="1">
    <source>
        <dbReference type="ARBA" id="ARBA00002962"/>
    </source>
</evidence>
<keyword evidence="9" id="KW-0627">Porphyrin biosynthesis</keyword>
<feature type="transmembrane region" description="Helical" evidence="10">
    <location>
        <begin position="44"/>
        <end position="65"/>
    </location>
</feature>
<organism evidence="12 13">
    <name type="scientific">Dyella acidisoli</name>
    <dbReference type="NCBI Taxonomy" id="1867834"/>
    <lineage>
        <taxon>Bacteria</taxon>
        <taxon>Pseudomonadati</taxon>
        <taxon>Pseudomonadota</taxon>
        <taxon>Gammaproteobacteria</taxon>
        <taxon>Lysobacterales</taxon>
        <taxon>Rhodanobacteraceae</taxon>
        <taxon>Dyella</taxon>
    </lineage>
</organism>
<dbReference type="InterPro" id="IPR011990">
    <property type="entry name" value="TPR-like_helical_dom_sf"/>
</dbReference>